<feature type="compositionally biased region" description="Polar residues" evidence="1">
    <location>
        <begin position="27"/>
        <end position="40"/>
    </location>
</feature>
<evidence type="ECO:0000313" key="2">
    <source>
        <dbReference type="EMBL" id="PHE96385.1"/>
    </source>
</evidence>
<organism evidence="2 3">
    <name type="scientific">Bacillus pseudomycoides</name>
    <dbReference type="NCBI Taxonomy" id="64104"/>
    <lineage>
        <taxon>Bacteria</taxon>
        <taxon>Bacillati</taxon>
        <taxon>Bacillota</taxon>
        <taxon>Bacilli</taxon>
        <taxon>Bacillales</taxon>
        <taxon>Bacillaceae</taxon>
        <taxon>Bacillus</taxon>
        <taxon>Bacillus cereus group</taxon>
    </lineage>
</organism>
<evidence type="ECO:0000256" key="1">
    <source>
        <dbReference type="SAM" id="MobiDB-lite"/>
    </source>
</evidence>
<feature type="compositionally biased region" description="Basic and acidic residues" evidence="1">
    <location>
        <begin position="48"/>
        <end position="59"/>
    </location>
</feature>
<evidence type="ECO:0000313" key="3">
    <source>
        <dbReference type="Proteomes" id="UP000221918"/>
    </source>
</evidence>
<comment type="caution">
    <text evidence="2">The sequence shown here is derived from an EMBL/GenBank/DDBJ whole genome shotgun (WGS) entry which is preliminary data.</text>
</comment>
<sequence length="59" mass="6373">MTSRSTPASLILDAFYVDEFGVQNASNNIASNMPRGNQLSGWPGGDGEENHDLFLPDFA</sequence>
<dbReference type="AlphaFoldDB" id="A0ABD6T688"/>
<name>A0ABD6T688_9BACI</name>
<dbReference type="EMBL" id="NUTL01000051">
    <property type="protein sequence ID" value="PHE96385.1"/>
    <property type="molecule type" value="Genomic_DNA"/>
</dbReference>
<dbReference type="Proteomes" id="UP000221918">
    <property type="component" value="Unassembled WGS sequence"/>
</dbReference>
<gene>
    <name evidence="2" type="ORF">COF81_13120</name>
</gene>
<feature type="region of interest" description="Disordered" evidence="1">
    <location>
        <begin position="27"/>
        <end position="59"/>
    </location>
</feature>
<protein>
    <submittedName>
        <fullName evidence="2">Uncharacterized protein</fullName>
    </submittedName>
</protein>
<accession>A0ABD6T688</accession>
<proteinExistence type="predicted"/>
<reference evidence="2 3" key="1">
    <citation type="submission" date="2017-09" db="EMBL/GenBank/DDBJ databases">
        <title>Large-scale bioinformatics analysis of Bacillus genomes uncovers conserved roles of natural products in bacterial physiology.</title>
        <authorList>
            <consortium name="Agbiome Team Llc"/>
            <person name="Bleich R.M."/>
            <person name="Grubbs K.J."/>
            <person name="Santa Maria K.C."/>
            <person name="Allen S.E."/>
            <person name="Farag S."/>
            <person name="Shank E.A."/>
            <person name="Bowers A."/>
        </authorList>
    </citation>
    <scope>NUCLEOTIDE SEQUENCE [LARGE SCALE GENOMIC DNA]</scope>
    <source>
        <strain evidence="2 3">AFS037265</strain>
    </source>
</reference>